<dbReference type="PROSITE" id="PS51352">
    <property type="entry name" value="THIOREDOXIN_2"/>
    <property type="match status" value="1"/>
</dbReference>
<dbReference type="Pfam" id="PF08534">
    <property type="entry name" value="Redoxin"/>
    <property type="match status" value="1"/>
</dbReference>
<keyword evidence="4" id="KW-0676">Redox-active center</keyword>
<evidence type="ECO:0000256" key="2">
    <source>
        <dbReference type="ARBA" id="ARBA00022748"/>
    </source>
</evidence>
<dbReference type="InterPro" id="IPR013766">
    <property type="entry name" value="Thioredoxin_domain"/>
</dbReference>
<evidence type="ECO:0000259" key="5">
    <source>
        <dbReference type="PROSITE" id="PS51352"/>
    </source>
</evidence>
<dbReference type="Proteomes" id="UP001574673">
    <property type="component" value="Unassembled WGS sequence"/>
</dbReference>
<dbReference type="RefSeq" id="WP_418892042.1">
    <property type="nucleotide sequence ID" value="NZ_JBEUWX010000003.1"/>
</dbReference>
<name>A0ABV4UHY6_9RHOO</name>
<proteinExistence type="predicted"/>
<comment type="subcellular location">
    <subcellularLocation>
        <location evidence="1">Cell envelope</location>
    </subcellularLocation>
</comment>
<evidence type="ECO:0000256" key="3">
    <source>
        <dbReference type="ARBA" id="ARBA00023157"/>
    </source>
</evidence>
<evidence type="ECO:0000313" key="7">
    <source>
        <dbReference type="Proteomes" id="UP001574673"/>
    </source>
</evidence>
<dbReference type="Gene3D" id="3.40.30.10">
    <property type="entry name" value="Glutaredoxin"/>
    <property type="match status" value="1"/>
</dbReference>
<dbReference type="SUPFAM" id="SSF52833">
    <property type="entry name" value="Thioredoxin-like"/>
    <property type="match status" value="1"/>
</dbReference>
<dbReference type="InterPro" id="IPR050553">
    <property type="entry name" value="Thioredoxin_ResA/DsbE_sf"/>
</dbReference>
<organism evidence="6 7">
    <name type="scientific">Dentiradicibacter hellwigii</name>
    <dbReference type="NCBI Taxonomy" id="3149053"/>
    <lineage>
        <taxon>Bacteria</taxon>
        <taxon>Pseudomonadati</taxon>
        <taxon>Pseudomonadota</taxon>
        <taxon>Betaproteobacteria</taxon>
        <taxon>Rhodocyclales</taxon>
        <taxon>Rhodocyclaceae</taxon>
        <taxon>Dentiradicibacter</taxon>
    </lineage>
</organism>
<dbReference type="EMBL" id="JBEUWX010000003">
    <property type="protein sequence ID" value="MFA9950956.1"/>
    <property type="molecule type" value="Genomic_DNA"/>
</dbReference>
<comment type="caution">
    <text evidence="6">The sequence shown here is derived from an EMBL/GenBank/DDBJ whole genome shotgun (WGS) entry which is preliminary data.</text>
</comment>
<evidence type="ECO:0000313" key="6">
    <source>
        <dbReference type="EMBL" id="MFA9950956.1"/>
    </source>
</evidence>
<reference evidence="7" key="1">
    <citation type="submission" date="2024-06" db="EMBL/GenBank/DDBJ databases">
        <title>Radixoralia hellwigii gen. nov., sp nov., isolated from a root canal in the human oral cavity.</title>
        <authorList>
            <person name="Bartsch S."/>
            <person name="Wittmer A."/>
            <person name="Schulz A.-K."/>
            <person name="Neumann-Schaal M."/>
            <person name="Wolf J."/>
            <person name="Gronow S."/>
            <person name="Tennert C."/>
            <person name="Haecker G."/>
            <person name="Cieplik F."/>
            <person name="Al-Ahmad A."/>
        </authorList>
    </citation>
    <scope>NUCLEOTIDE SEQUENCE [LARGE SCALE GENOMIC DNA]</scope>
    <source>
        <strain evidence="7">Wk13</strain>
    </source>
</reference>
<sequence>MNRWVGILAWPLFGFLVLAGLLAAGLKHDPQAVPSPLIGRPAPDFSLPRLGGGEHFSPRAMRGKVWLLNVWATWCSACRQEHSVLLDMRRHRALTLVGLNYQEVRGDAGADMSTMTPAAEAALAATRATDWLRRHGDPYVLSVLDLDGRVGMDYGVYGVPETYVIDRAGVIRFRHAGPLTAAVLADKILPLVEALSR</sequence>
<keyword evidence="2" id="KW-0201">Cytochrome c-type biogenesis</keyword>
<dbReference type="InterPro" id="IPR036249">
    <property type="entry name" value="Thioredoxin-like_sf"/>
</dbReference>
<dbReference type="InterPro" id="IPR013740">
    <property type="entry name" value="Redoxin"/>
</dbReference>
<accession>A0ABV4UHY6</accession>
<dbReference type="PANTHER" id="PTHR42852:SF6">
    <property type="entry name" value="THIOL:DISULFIDE INTERCHANGE PROTEIN DSBE"/>
    <property type="match status" value="1"/>
</dbReference>
<keyword evidence="3" id="KW-1015">Disulfide bond</keyword>
<evidence type="ECO:0000256" key="4">
    <source>
        <dbReference type="ARBA" id="ARBA00023284"/>
    </source>
</evidence>
<gene>
    <name evidence="6" type="ORF">ABCS64_11575</name>
</gene>
<feature type="domain" description="Thioredoxin" evidence="5">
    <location>
        <begin position="36"/>
        <end position="197"/>
    </location>
</feature>
<keyword evidence="7" id="KW-1185">Reference proteome</keyword>
<dbReference type="PANTHER" id="PTHR42852">
    <property type="entry name" value="THIOL:DISULFIDE INTERCHANGE PROTEIN DSBE"/>
    <property type="match status" value="1"/>
</dbReference>
<evidence type="ECO:0000256" key="1">
    <source>
        <dbReference type="ARBA" id="ARBA00004196"/>
    </source>
</evidence>
<protein>
    <submittedName>
        <fullName evidence="6">Redoxin family protein</fullName>
    </submittedName>
</protein>